<dbReference type="Pfam" id="PF00107">
    <property type="entry name" value="ADH_zinc_N"/>
    <property type="match status" value="1"/>
</dbReference>
<dbReference type="Gene3D" id="3.40.50.720">
    <property type="entry name" value="NAD(P)-binding Rossmann-like Domain"/>
    <property type="match status" value="1"/>
</dbReference>
<dbReference type="Pfam" id="PF08240">
    <property type="entry name" value="ADH_N"/>
    <property type="match status" value="1"/>
</dbReference>
<dbReference type="SUPFAM" id="SSF51735">
    <property type="entry name" value="NAD(P)-binding Rossmann-fold domains"/>
    <property type="match status" value="1"/>
</dbReference>
<dbReference type="InterPro" id="IPR047109">
    <property type="entry name" value="CAD-like"/>
</dbReference>
<dbReference type="Proteomes" id="UP001652623">
    <property type="component" value="Chromosome 7"/>
</dbReference>
<dbReference type="InterPro" id="IPR011032">
    <property type="entry name" value="GroES-like_sf"/>
</dbReference>
<protein>
    <submittedName>
        <fullName evidence="9">Cinnamyl alcohol dehydrogenase 1-like isoform X1</fullName>
    </submittedName>
</protein>
<evidence type="ECO:0000313" key="9">
    <source>
        <dbReference type="RefSeq" id="XP_060675040.1"/>
    </source>
</evidence>
<dbReference type="InterPro" id="IPR036291">
    <property type="entry name" value="NAD(P)-bd_dom_sf"/>
</dbReference>
<dbReference type="PROSITE" id="PS00059">
    <property type="entry name" value="ADH_ZINC"/>
    <property type="match status" value="1"/>
</dbReference>
<accession>A0ABM4AE89</accession>
<dbReference type="InterPro" id="IPR013149">
    <property type="entry name" value="ADH-like_C"/>
</dbReference>
<comment type="similarity">
    <text evidence="2 6">Belongs to the zinc-containing alcohol dehydrogenase family.</text>
</comment>
<dbReference type="InterPro" id="IPR013154">
    <property type="entry name" value="ADH-like_N"/>
</dbReference>
<dbReference type="SUPFAM" id="SSF50129">
    <property type="entry name" value="GroES-like"/>
    <property type="match status" value="1"/>
</dbReference>
<name>A0ABM4AE89_ZIZJJ</name>
<dbReference type="SMART" id="SM00829">
    <property type="entry name" value="PKS_ER"/>
    <property type="match status" value="1"/>
</dbReference>
<dbReference type="RefSeq" id="XP_060675040.1">
    <property type="nucleotide sequence ID" value="XM_060819057.1"/>
</dbReference>
<dbReference type="PANTHER" id="PTHR42683">
    <property type="entry name" value="ALDEHYDE REDUCTASE"/>
    <property type="match status" value="1"/>
</dbReference>
<evidence type="ECO:0000256" key="4">
    <source>
        <dbReference type="ARBA" id="ARBA00022833"/>
    </source>
</evidence>
<keyword evidence="4 6" id="KW-0862">Zinc</keyword>
<keyword evidence="8" id="KW-1185">Reference proteome</keyword>
<evidence type="ECO:0000256" key="5">
    <source>
        <dbReference type="ARBA" id="ARBA00023002"/>
    </source>
</evidence>
<gene>
    <name evidence="9" type="primary">LOC107424883</name>
</gene>
<feature type="domain" description="Enoyl reductase (ER)" evidence="7">
    <location>
        <begin position="87"/>
        <end position="415"/>
    </location>
</feature>
<organism evidence="8 9">
    <name type="scientific">Ziziphus jujuba</name>
    <name type="common">Chinese jujube</name>
    <name type="synonym">Ziziphus sativa</name>
    <dbReference type="NCBI Taxonomy" id="326968"/>
    <lineage>
        <taxon>Eukaryota</taxon>
        <taxon>Viridiplantae</taxon>
        <taxon>Streptophyta</taxon>
        <taxon>Embryophyta</taxon>
        <taxon>Tracheophyta</taxon>
        <taxon>Spermatophyta</taxon>
        <taxon>Magnoliopsida</taxon>
        <taxon>eudicotyledons</taxon>
        <taxon>Gunneridae</taxon>
        <taxon>Pentapetalae</taxon>
        <taxon>rosids</taxon>
        <taxon>fabids</taxon>
        <taxon>Rosales</taxon>
        <taxon>Rhamnaceae</taxon>
        <taxon>Paliureae</taxon>
        <taxon>Ziziphus</taxon>
    </lineage>
</organism>
<evidence type="ECO:0000256" key="3">
    <source>
        <dbReference type="ARBA" id="ARBA00022723"/>
    </source>
</evidence>
<keyword evidence="5" id="KW-0560">Oxidoreductase</keyword>
<evidence type="ECO:0000259" key="7">
    <source>
        <dbReference type="SMART" id="SM00829"/>
    </source>
</evidence>
<evidence type="ECO:0000256" key="6">
    <source>
        <dbReference type="RuleBase" id="RU361277"/>
    </source>
</evidence>
<keyword evidence="3 6" id="KW-0479">Metal-binding</keyword>
<dbReference type="CDD" id="cd05283">
    <property type="entry name" value="CAD1"/>
    <property type="match status" value="1"/>
</dbReference>
<dbReference type="Gene3D" id="3.90.180.10">
    <property type="entry name" value="Medium-chain alcohol dehydrogenases, catalytic domain"/>
    <property type="match status" value="1"/>
</dbReference>
<dbReference type="InterPro" id="IPR020843">
    <property type="entry name" value="ER"/>
</dbReference>
<evidence type="ECO:0000313" key="8">
    <source>
        <dbReference type="Proteomes" id="UP001652623"/>
    </source>
</evidence>
<evidence type="ECO:0000256" key="2">
    <source>
        <dbReference type="ARBA" id="ARBA00008072"/>
    </source>
</evidence>
<evidence type="ECO:0000256" key="1">
    <source>
        <dbReference type="ARBA" id="ARBA00001947"/>
    </source>
</evidence>
<reference evidence="9" key="1">
    <citation type="submission" date="2025-08" db="UniProtKB">
        <authorList>
            <consortium name="RefSeq"/>
        </authorList>
    </citation>
    <scope>IDENTIFICATION</scope>
    <source>
        <tissue evidence="9">Seedling</tissue>
    </source>
</reference>
<dbReference type="InterPro" id="IPR002328">
    <property type="entry name" value="ADH_Zn_CS"/>
</dbReference>
<comment type="cofactor">
    <cofactor evidence="1 6">
        <name>Zn(2+)</name>
        <dbReference type="ChEBI" id="CHEBI:29105"/>
    </cofactor>
</comment>
<sequence>MLIMYSRSQNYALSANQIFVLEIFQILITKQTLFFLVICTEEQLIVSVHQQPQRSVGLKHYIYLKSSSILKMEGRRVVGLAARDKSGVLSPYSYNLRKTGPEDVVLKVLYCGADHTDLHQMRNEIHNTNYPLVPGHEIVGEVLELGSEAKKFKVGDKVGVGCIIGSCGECSFCKSNMEQYCHKKILTINDTDIDGSPTRGGFSSAMVVHQKFVVRIPEKLAPEQAAPLLCGGVTAYSPLKQFNRSDKVISAGILGLGGVGHMGAKIAKAMGHNVTVISSSDKKREEALKHLGADAFLVSSNTAEMAEAANTLDYILDTVPAYHPLGPYLSLLKPDGRLIIVGAVPQPLQVDAVDLILGKKSISGSFIGSMEETQEILEFWAEKGLTTMIEIVKMDYVNEAFERMERNDVRYRFVLDVAGSVLES</sequence>
<dbReference type="GeneID" id="107424883"/>
<proteinExistence type="inferred from homology"/>